<sequence>MQHLIPLSLCLLLAASAQAQKPHPCKSPPLMVGRISVTYPKDSLFAYERFTYDALGQRVRVRAGGLYHNHTFHDDLLMLFREEVISSGPGQGLLVNNWIGEVPETEGKYFTTFTEFGCLPITSLYYTEKTGWILTSFFDLVIGIEDPQEFFPPDFCDTSAAVEEGDVVTDFFEALLRREDDQ</sequence>
<dbReference type="InterPro" id="IPR001299">
    <property type="entry name" value="Ependymin"/>
</dbReference>
<comment type="caution">
    <text evidence="3">The sequence shown here is derived from an EMBL/GenBank/DDBJ whole genome shotgun (WGS) entry which is preliminary data.</text>
</comment>
<comment type="similarity">
    <text evidence="1">Belongs to the ependymin family.</text>
</comment>
<keyword evidence="2" id="KW-0732">Signal</keyword>
<accession>A0A9D3QC82</accession>
<dbReference type="PANTHER" id="PTHR10697">
    <property type="entry name" value="MAMMALIAN EPENDYMIN-RELATED PROTEIN 1"/>
    <property type="match status" value="1"/>
</dbReference>
<dbReference type="GO" id="GO:0005576">
    <property type="term" value="C:extracellular region"/>
    <property type="evidence" value="ECO:0007669"/>
    <property type="project" value="InterPro"/>
</dbReference>
<dbReference type="GO" id="GO:0005764">
    <property type="term" value="C:lysosome"/>
    <property type="evidence" value="ECO:0007669"/>
    <property type="project" value="TreeGrafter"/>
</dbReference>
<evidence type="ECO:0000256" key="1">
    <source>
        <dbReference type="ARBA" id="ARBA00010771"/>
    </source>
</evidence>
<evidence type="ECO:0008006" key="5">
    <source>
        <dbReference type="Google" id="ProtNLM"/>
    </source>
</evidence>
<dbReference type="EMBL" id="JAFDVH010000003">
    <property type="protein sequence ID" value="KAG7484890.1"/>
    <property type="molecule type" value="Genomic_DNA"/>
</dbReference>
<dbReference type="PANTHER" id="PTHR10697:SF5">
    <property type="entry name" value="EPENDYMIN-RELATED"/>
    <property type="match status" value="1"/>
</dbReference>
<reference evidence="3" key="1">
    <citation type="submission" date="2021-01" db="EMBL/GenBank/DDBJ databases">
        <authorList>
            <person name="Zahm M."/>
            <person name="Roques C."/>
            <person name="Cabau C."/>
            <person name="Klopp C."/>
            <person name="Donnadieu C."/>
            <person name="Jouanno E."/>
            <person name="Lampietro C."/>
            <person name="Louis A."/>
            <person name="Herpin A."/>
            <person name="Echchiki A."/>
            <person name="Berthelot C."/>
            <person name="Parey E."/>
            <person name="Roest-Crollius H."/>
            <person name="Braasch I."/>
            <person name="Postlethwait J."/>
            <person name="Bobe J."/>
            <person name="Montfort J."/>
            <person name="Bouchez O."/>
            <person name="Begum T."/>
            <person name="Mejri S."/>
            <person name="Adams A."/>
            <person name="Chen W.-J."/>
            <person name="Guiguen Y."/>
        </authorList>
    </citation>
    <scope>NUCLEOTIDE SEQUENCE</scope>
    <source>
        <strain evidence="3">YG-15Mar2019-1</strain>
        <tissue evidence="3">Brain</tissue>
    </source>
</reference>
<feature type="chain" id="PRO_5038403440" description="Ependymin" evidence="2">
    <location>
        <begin position="20"/>
        <end position="182"/>
    </location>
</feature>
<proteinExistence type="inferred from homology"/>
<dbReference type="GO" id="GO:0007160">
    <property type="term" value="P:cell-matrix adhesion"/>
    <property type="evidence" value="ECO:0007669"/>
    <property type="project" value="InterPro"/>
</dbReference>
<feature type="signal peptide" evidence="2">
    <location>
        <begin position="1"/>
        <end position="19"/>
    </location>
</feature>
<dbReference type="AlphaFoldDB" id="A0A9D3QC82"/>
<dbReference type="Proteomes" id="UP001046870">
    <property type="component" value="Chromosome 3"/>
</dbReference>
<evidence type="ECO:0000313" key="4">
    <source>
        <dbReference type="Proteomes" id="UP001046870"/>
    </source>
</evidence>
<dbReference type="SMART" id="SM00026">
    <property type="entry name" value="EPEND"/>
    <property type="match status" value="1"/>
</dbReference>
<gene>
    <name evidence="3" type="ORF">MATL_G00055230</name>
</gene>
<evidence type="ECO:0000256" key="2">
    <source>
        <dbReference type="SAM" id="SignalP"/>
    </source>
</evidence>
<dbReference type="OrthoDB" id="6084362at2759"/>
<dbReference type="Pfam" id="PF00811">
    <property type="entry name" value="Ependymin"/>
    <property type="match status" value="1"/>
</dbReference>
<organism evidence="3 4">
    <name type="scientific">Megalops atlanticus</name>
    <name type="common">Tarpon</name>
    <name type="synonym">Clupea gigantea</name>
    <dbReference type="NCBI Taxonomy" id="7932"/>
    <lineage>
        <taxon>Eukaryota</taxon>
        <taxon>Metazoa</taxon>
        <taxon>Chordata</taxon>
        <taxon>Craniata</taxon>
        <taxon>Vertebrata</taxon>
        <taxon>Euteleostomi</taxon>
        <taxon>Actinopterygii</taxon>
        <taxon>Neopterygii</taxon>
        <taxon>Teleostei</taxon>
        <taxon>Elopiformes</taxon>
        <taxon>Megalopidae</taxon>
        <taxon>Megalops</taxon>
    </lineage>
</organism>
<name>A0A9D3QC82_MEGAT</name>
<keyword evidence="4" id="KW-1185">Reference proteome</keyword>
<evidence type="ECO:0000313" key="3">
    <source>
        <dbReference type="EMBL" id="KAG7484890.1"/>
    </source>
</evidence>
<dbReference type="GO" id="GO:0005509">
    <property type="term" value="F:calcium ion binding"/>
    <property type="evidence" value="ECO:0007669"/>
    <property type="project" value="InterPro"/>
</dbReference>
<protein>
    <recommendedName>
        <fullName evidence="5">Ependymin</fullName>
    </recommendedName>
</protein>